<evidence type="ECO:0000313" key="1">
    <source>
        <dbReference type="EMBL" id="EWH33415.1"/>
    </source>
</evidence>
<name>W7S1C8_LYSSH</name>
<comment type="caution">
    <text evidence="1">The sequence shown here is derived from an EMBL/GenBank/DDBJ whole genome shotgun (WGS) entry which is preliminary data.</text>
</comment>
<sequence length="66" mass="8197">MHLKENFLYFIILLLKFQIHNKVKNRLLYNNRYFLWEITKIIKKSYEKISEKGEPFGRISVMEFQN</sequence>
<reference evidence="1 2" key="1">
    <citation type="journal article" date="2015" name="Stand. Genomic Sci.">
        <title>Genome sequence and description of the mosquitocidal and heavy metal tolerant strain Lysinibacillus sphaericus CBAM5.</title>
        <authorList>
            <person name="Pena-Montenegro T.D."/>
            <person name="Lozano L."/>
            <person name="Dussan J."/>
        </authorList>
    </citation>
    <scope>NUCLEOTIDE SEQUENCE [LARGE SCALE GENOMIC DNA]</scope>
    <source>
        <strain evidence="1">CBAM5</strain>
    </source>
</reference>
<evidence type="ECO:0000313" key="2">
    <source>
        <dbReference type="Proteomes" id="UP000023555"/>
    </source>
</evidence>
<dbReference type="Proteomes" id="UP000023555">
    <property type="component" value="Unassembled WGS sequence"/>
</dbReference>
<dbReference type="AlphaFoldDB" id="W7S1C8"/>
<protein>
    <submittedName>
        <fullName evidence="1">Uncharacterized protein</fullName>
    </submittedName>
</protein>
<accession>W7S1C8</accession>
<gene>
    <name evidence="1" type="ORF">P799_10325</name>
</gene>
<proteinExistence type="predicted"/>
<dbReference type="HOGENOM" id="CLU_2825998_0_0_9"/>
<organism evidence="1 2">
    <name type="scientific">Lysinibacillus sphaericus CBAM5</name>
    <dbReference type="NCBI Taxonomy" id="1400869"/>
    <lineage>
        <taxon>Bacteria</taxon>
        <taxon>Bacillati</taxon>
        <taxon>Bacillota</taxon>
        <taxon>Bacilli</taxon>
        <taxon>Bacillales</taxon>
        <taxon>Bacillaceae</taxon>
        <taxon>Lysinibacillus</taxon>
    </lineage>
</organism>
<dbReference type="EMBL" id="AYKQ01000009">
    <property type="protein sequence ID" value="EWH33415.1"/>
    <property type="molecule type" value="Genomic_DNA"/>
</dbReference>